<reference evidence="1 2" key="1">
    <citation type="submission" date="2024-06" db="EMBL/GenBank/DDBJ databases">
        <authorList>
            <person name="Woo H."/>
        </authorList>
    </citation>
    <scope>NUCLEOTIDE SEQUENCE [LARGE SCALE GENOMIC DNA]</scope>
    <source>
        <strain evidence="1 2">Si-c</strain>
    </source>
</reference>
<name>A0ABV3QCR9_9GAMM</name>
<evidence type="ECO:0000313" key="1">
    <source>
        <dbReference type="EMBL" id="MEW9571628.1"/>
    </source>
</evidence>
<dbReference type="Proteomes" id="UP001556220">
    <property type="component" value="Unassembled WGS sequence"/>
</dbReference>
<keyword evidence="2" id="KW-1185">Reference proteome</keyword>
<dbReference type="RefSeq" id="WP_367853710.1">
    <property type="nucleotide sequence ID" value="NZ_JBFOHK010000002.1"/>
</dbReference>
<accession>A0ABV3QCR9</accession>
<comment type="caution">
    <text evidence="1">The sequence shown here is derived from an EMBL/GenBank/DDBJ whole genome shotgun (WGS) entry which is preliminary data.</text>
</comment>
<proteinExistence type="predicted"/>
<evidence type="ECO:0000313" key="2">
    <source>
        <dbReference type="Proteomes" id="UP001556220"/>
    </source>
</evidence>
<organism evidence="1 2">
    <name type="scientific">Rhodanobacter lycopersici</name>
    <dbReference type="NCBI Taxonomy" id="3162487"/>
    <lineage>
        <taxon>Bacteria</taxon>
        <taxon>Pseudomonadati</taxon>
        <taxon>Pseudomonadota</taxon>
        <taxon>Gammaproteobacteria</taxon>
        <taxon>Lysobacterales</taxon>
        <taxon>Rhodanobacteraceae</taxon>
        <taxon>Rhodanobacter</taxon>
    </lineage>
</organism>
<protein>
    <submittedName>
        <fullName evidence="1">Uncharacterized protein</fullName>
    </submittedName>
</protein>
<sequence length="223" mass="24510">MSTTAMTLAGTSGRQMLGELLLAPFPGNILSNTPTSLIAIRFVLNRGDGGPLPSRRDFSPAEIVDIRQCLDFKLDVDPGNIKSNWEARILEVTFVYDGITPIRGEDFGYRLSARKAYLQGYPAPILRFLLDHPVNPALLCRVLAGSRFSLTTSSLSEAGETPYYAEDHNGYSSVLAPTEVAEWQVLLEHHHAFCGRTFTFPDGLPENGCRFKATDFALPPFAS</sequence>
<dbReference type="EMBL" id="JBFOHK010000002">
    <property type="protein sequence ID" value="MEW9571628.1"/>
    <property type="molecule type" value="Genomic_DNA"/>
</dbReference>
<gene>
    <name evidence="1" type="ORF">ABQJ54_07685</name>
</gene>